<reference evidence="1" key="2">
    <citation type="submission" date="2019-07" db="EMBL/GenBank/DDBJ databases">
        <authorList>
            <person name="Yang Y."/>
            <person name="Bocs S."/>
            <person name="Baudouin L."/>
        </authorList>
    </citation>
    <scope>NUCLEOTIDE SEQUENCE</scope>
    <source>
        <tissue evidence="1">Spear leaf of Hainan Tall coconut</tissue>
    </source>
</reference>
<organism evidence="1 2">
    <name type="scientific">Cocos nucifera</name>
    <name type="common">Coconut palm</name>
    <dbReference type="NCBI Taxonomy" id="13894"/>
    <lineage>
        <taxon>Eukaryota</taxon>
        <taxon>Viridiplantae</taxon>
        <taxon>Streptophyta</taxon>
        <taxon>Embryophyta</taxon>
        <taxon>Tracheophyta</taxon>
        <taxon>Spermatophyta</taxon>
        <taxon>Magnoliopsida</taxon>
        <taxon>Liliopsida</taxon>
        <taxon>Arecaceae</taxon>
        <taxon>Arecoideae</taxon>
        <taxon>Cocoseae</taxon>
        <taxon>Attaleinae</taxon>
        <taxon>Cocos</taxon>
    </lineage>
</organism>
<keyword evidence="2" id="KW-1185">Reference proteome</keyword>
<evidence type="ECO:0000313" key="2">
    <source>
        <dbReference type="Proteomes" id="UP000797356"/>
    </source>
</evidence>
<comment type="caution">
    <text evidence="1">The sequence shown here is derived from an EMBL/GenBank/DDBJ whole genome shotgun (WGS) entry which is preliminary data.</text>
</comment>
<dbReference type="AlphaFoldDB" id="A0A8K0MY51"/>
<accession>A0A8K0MY51</accession>
<sequence length="63" mass="7437">MIYSGLDGVLICVRDEDYGELDGFFWGWEKGTEGRKKRIWLDCEHRVRYPASEVRRSSPEQTI</sequence>
<dbReference type="Proteomes" id="UP000797356">
    <property type="component" value="Chromosome 2"/>
</dbReference>
<name>A0A8K0MY51_COCNU</name>
<protein>
    <submittedName>
        <fullName evidence="1">Uncharacterized protein</fullName>
    </submittedName>
</protein>
<gene>
    <name evidence="1" type="ORF">COCNU_02G017270</name>
</gene>
<evidence type="ECO:0000313" key="1">
    <source>
        <dbReference type="EMBL" id="KAG1331759.1"/>
    </source>
</evidence>
<reference evidence="1" key="1">
    <citation type="journal article" date="2017" name="Gigascience">
        <title>The genome draft of coconut (Cocos nucifera).</title>
        <authorList>
            <person name="Xiao Y."/>
            <person name="Xu P."/>
            <person name="Fan H."/>
            <person name="Baudouin L."/>
            <person name="Xia W."/>
            <person name="Bocs S."/>
            <person name="Xu J."/>
            <person name="Li Q."/>
            <person name="Guo A."/>
            <person name="Zhou L."/>
            <person name="Li J."/>
            <person name="Wu Y."/>
            <person name="Ma Z."/>
            <person name="Armero A."/>
            <person name="Issali A.E."/>
            <person name="Liu N."/>
            <person name="Peng M."/>
            <person name="Yang Y."/>
        </authorList>
    </citation>
    <scope>NUCLEOTIDE SEQUENCE</scope>
    <source>
        <tissue evidence="1">Spear leaf of Hainan Tall coconut</tissue>
    </source>
</reference>
<proteinExistence type="predicted"/>
<dbReference type="EMBL" id="CM017873">
    <property type="protein sequence ID" value="KAG1331759.1"/>
    <property type="molecule type" value="Genomic_DNA"/>
</dbReference>